<dbReference type="InterPro" id="IPR006887">
    <property type="entry name" value="P4R3-like_central_dom"/>
</dbReference>
<feature type="compositionally biased region" description="Low complexity" evidence="1">
    <location>
        <begin position="818"/>
        <end position="831"/>
    </location>
</feature>
<dbReference type="GO" id="GO:0030289">
    <property type="term" value="C:protein phosphatase 4 complex"/>
    <property type="evidence" value="ECO:0007669"/>
    <property type="project" value="TreeGrafter"/>
</dbReference>
<dbReference type="AlphaFoldDB" id="A0AAQ3XFX8"/>
<dbReference type="GO" id="GO:0005654">
    <property type="term" value="C:nucleoplasm"/>
    <property type="evidence" value="ECO:0007669"/>
    <property type="project" value="TreeGrafter"/>
</dbReference>
<dbReference type="InterPro" id="IPR016024">
    <property type="entry name" value="ARM-type_fold"/>
</dbReference>
<evidence type="ECO:0000313" key="3">
    <source>
        <dbReference type="EMBL" id="WVZ96551.1"/>
    </source>
</evidence>
<dbReference type="EMBL" id="CP144754">
    <property type="protein sequence ID" value="WVZ96551.1"/>
    <property type="molecule type" value="Genomic_DNA"/>
</dbReference>
<evidence type="ECO:0000259" key="2">
    <source>
        <dbReference type="Pfam" id="PF04802"/>
    </source>
</evidence>
<protein>
    <recommendedName>
        <fullName evidence="2">Serine/threonine-protein phosphatase 4 regulatory subunit 3-like central domain-containing protein</fullName>
    </recommendedName>
</protein>
<sequence>MSRFAGKPGVLAMMQEAEAEEARRRSAEVRLPNTRAIIRVRLADDGQWENQGAGHVTVDYTEGSRESALAVVNEKDNGTLPLRKITLDDIYKKEDKTISWKDAERALELGLKFEEAEGCTYIWKKILAVQENLQAGSLAQVIPCPTFGTREDELMDLPPLELSSLPLLLKNVLEWGAKDKLRVAELISQDDIRILDCRAIVFGSGQHGFFPKLVELFKMSENSRKMDDLYMIFRLVRGIISLNNLKIFYKIFSDEFILDIIGALEYDPEATNVERHRDVVQKHGTSKMAVPIGNPYVASMIHQTYVIGYIKDVILRKTLDGDTMQGLKTIIHVNNFHVASFLKDDASFIKDLLAKMRSSNISSESKSKLVLFFHNFCILSKSLNPAQQLQLSRDLVDEGVFDIISDMLQSQDKVLVSAGSDILMHFLDQDPNIVREFIAYHEENYLDGNSLLGILVQGMLTDSGEGKHYQSCLRTLLGSSGPDEAAIYEDVVIQVFFDKHLPKLIDVIASCCTPKGIAGPTSSSAGVDKRAEQHSAEPETLLNICEILSFCVIHHPYRIKLNFFASNSMEKILTLTSRREKVLNVAAVQFMRTIVGRKDEFLISHIIKLNLLKPIIEVFVENGNRDNMLCSVVLELLEYIRKENLDSLIEYIAEFFGDQLVKFEQLGSIQAFRSKHQEIVESAKTRQSASMVDTRKEADERGADKEEEDYSNKDSDGEDSATPAKHAQKQSIPARHKSDGLADCDDDYDYYPPLRNPVKADEAVTPKVRSRLDDVIRTYGEAGKKPNIRFNLSFAKSVASANVKGRHAHLEDTEVPLSSPSTSTESPEGSGDPQNQQHAPETLDPERQKDEDCNAAAGDLSPKMIRDTTKATNSEPK</sequence>
<dbReference type="InterPro" id="IPR011989">
    <property type="entry name" value="ARM-like"/>
</dbReference>
<gene>
    <name evidence="3" type="ORF">U9M48_042179</name>
</gene>
<feature type="compositionally biased region" description="Basic and acidic residues" evidence="1">
    <location>
        <begin position="693"/>
        <end position="715"/>
    </location>
</feature>
<feature type="region of interest" description="Disordered" evidence="1">
    <location>
        <begin position="802"/>
        <end position="877"/>
    </location>
</feature>
<evidence type="ECO:0000313" key="4">
    <source>
        <dbReference type="Proteomes" id="UP001341281"/>
    </source>
</evidence>
<dbReference type="PANTHER" id="PTHR23318:SF20">
    <property type="entry name" value="SERINE_THREONINE-PROTEIN PHOSPHATASE 4 REGULATORY SUBUNIT 3-LIKE CENTRAL DOMAIN-CONTAINING PROTEIN"/>
    <property type="match status" value="1"/>
</dbReference>
<dbReference type="Gene3D" id="2.30.29.30">
    <property type="entry name" value="Pleckstrin-homology domain (PH domain)/Phosphotyrosine-binding domain (PTB)"/>
    <property type="match status" value="1"/>
</dbReference>
<reference evidence="3 4" key="1">
    <citation type="submission" date="2024-02" db="EMBL/GenBank/DDBJ databases">
        <title>High-quality chromosome-scale genome assembly of Pensacola bahiagrass (Paspalum notatum Flugge var. saurae).</title>
        <authorList>
            <person name="Vega J.M."/>
            <person name="Podio M."/>
            <person name="Orjuela J."/>
            <person name="Siena L.A."/>
            <person name="Pessino S.C."/>
            <person name="Combes M.C."/>
            <person name="Mariac C."/>
            <person name="Albertini E."/>
            <person name="Pupilli F."/>
            <person name="Ortiz J.P.A."/>
            <person name="Leblanc O."/>
        </authorList>
    </citation>
    <scope>NUCLEOTIDE SEQUENCE [LARGE SCALE GENOMIC DNA]</scope>
    <source>
        <strain evidence="3">R1</strain>
        <tissue evidence="3">Leaf</tissue>
    </source>
</reference>
<feature type="region of interest" description="Disordered" evidence="1">
    <location>
        <begin position="683"/>
        <end position="744"/>
    </location>
</feature>
<proteinExistence type="predicted"/>
<dbReference type="GO" id="GO:0072542">
    <property type="term" value="F:protein phosphatase activator activity"/>
    <property type="evidence" value="ECO:0007669"/>
    <property type="project" value="TreeGrafter"/>
</dbReference>
<dbReference type="Gene3D" id="1.25.10.10">
    <property type="entry name" value="Leucine-rich Repeat Variant"/>
    <property type="match status" value="1"/>
</dbReference>
<dbReference type="Pfam" id="PF04802">
    <property type="entry name" value="PP4R3"/>
    <property type="match status" value="1"/>
</dbReference>
<dbReference type="InterPro" id="IPR011993">
    <property type="entry name" value="PH-like_dom_sf"/>
</dbReference>
<dbReference type="SUPFAM" id="SSF50729">
    <property type="entry name" value="PH domain-like"/>
    <property type="match status" value="1"/>
</dbReference>
<accession>A0AAQ3XFX8</accession>
<feature type="domain" description="Serine/threonine-protein phosphatase 4 regulatory subunit 3-like central" evidence="2">
    <location>
        <begin position="206"/>
        <end position="677"/>
    </location>
</feature>
<evidence type="ECO:0000256" key="1">
    <source>
        <dbReference type="SAM" id="MobiDB-lite"/>
    </source>
</evidence>
<keyword evidence="4" id="KW-1185">Reference proteome</keyword>
<organism evidence="3 4">
    <name type="scientific">Paspalum notatum var. saurae</name>
    <dbReference type="NCBI Taxonomy" id="547442"/>
    <lineage>
        <taxon>Eukaryota</taxon>
        <taxon>Viridiplantae</taxon>
        <taxon>Streptophyta</taxon>
        <taxon>Embryophyta</taxon>
        <taxon>Tracheophyta</taxon>
        <taxon>Spermatophyta</taxon>
        <taxon>Magnoliopsida</taxon>
        <taxon>Liliopsida</taxon>
        <taxon>Poales</taxon>
        <taxon>Poaceae</taxon>
        <taxon>PACMAD clade</taxon>
        <taxon>Panicoideae</taxon>
        <taxon>Andropogonodae</taxon>
        <taxon>Paspaleae</taxon>
        <taxon>Paspalinae</taxon>
        <taxon>Paspalum</taxon>
    </lineage>
</organism>
<dbReference type="Proteomes" id="UP001341281">
    <property type="component" value="Chromosome 10"/>
</dbReference>
<name>A0AAQ3XFX8_PASNO</name>
<dbReference type="SUPFAM" id="SSF48371">
    <property type="entry name" value="ARM repeat"/>
    <property type="match status" value="1"/>
</dbReference>
<dbReference type="PANTHER" id="PTHR23318">
    <property type="entry name" value="ATP SYNTHASE GAMMA-RELATED"/>
    <property type="match status" value="1"/>
</dbReference>
<dbReference type="InterPro" id="IPR051137">
    <property type="entry name" value="PP4R3-like"/>
</dbReference>